<evidence type="ECO:0000256" key="2">
    <source>
        <dbReference type="SAM" id="Phobius"/>
    </source>
</evidence>
<dbReference type="PROSITE" id="PS50887">
    <property type="entry name" value="GGDEF"/>
    <property type="match status" value="1"/>
</dbReference>
<dbReference type="Pfam" id="PF00990">
    <property type="entry name" value="GGDEF"/>
    <property type="match status" value="1"/>
</dbReference>
<proteinExistence type="predicted"/>
<dbReference type="PANTHER" id="PTHR46663:SF3">
    <property type="entry name" value="SLL0267 PROTEIN"/>
    <property type="match status" value="1"/>
</dbReference>
<name>A0A0W0YYB4_LEGSP</name>
<feature type="transmembrane region" description="Helical" evidence="2">
    <location>
        <begin position="54"/>
        <end position="72"/>
    </location>
</feature>
<dbReference type="RefSeq" id="WP_231950689.1">
    <property type="nucleotide sequence ID" value="NZ_CAAAII010000010.1"/>
</dbReference>
<evidence type="ECO:0000256" key="1">
    <source>
        <dbReference type="ARBA" id="ARBA00001946"/>
    </source>
</evidence>
<dbReference type="GO" id="GO:0003824">
    <property type="term" value="F:catalytic activity"/>
    <property type="evidence" value="ECO:0007669"/>
    <property type="project" value="UniProtKB-ARBA"/>
</dbReference>
<gene>
    <name evidence="4" type="ORF">Lspi_2217</name>
</gene>
<feature type="transmembrane region" description="Helical" evidence="2">
    <location>
        <begin position="84"/>
        <end position="110"/>
    </location>
</feature>
<dbReference type="Gene3D" id="3.30.70.270">
    <property type="match status" value="1"/>
</dbReference>
<evidence type="ECO:0000259" key="3">
    <source>
        <dbReference type="PROSITE" id="PS50887"/>
    </source>
</evidence>
<protein>
    <submittedName>
        <fullName evidence="4">GGDEF/EAL domain-containing sensory box protein</fullName>
    </submittedName>
</protein>
<dbReference type="PANTHER" id="PTHR46663">
    <property type="entry name" value="DIGUANYLATE CYCLASE DGCT-RELATED"/>
    <property type="match status" value="1"/>
</dbReference>
<dbReference type="EMBL" id="LNYX01000031">
    <property type="protein sequence ID" value="KTD61587.1"/>
    <property type="molecule type" value="Genomic_DNA"/>
</dbReference>
<feature type="domain" description="GGDEF" evidence="3">
    <location>
        <begin position="237"/>
        <end position="370"/>
    </location>
</feature>
<sequence>MSLANLFKKKPYSESDSLINHQRQYRMIKTVTIELIILGFLIIYVYFIYRIWDIVFLVAVANLLSFCILLLLHRTRNTTLCGHLITINLIMTTAAGNLLMAGVSSSYFVWFNVIPILAAVVVSGVGLITYSAITLGIIVFLFFHSAEPVSWLPSSEIIKLDFLNYLFSLLITCTLLYSLLKENVHYEQLLYEQNYLLKADKEKFHYLARYDHLTNLPNRSYFLTTAEYMISNAKPHQYLTIFFMDLDGFKRVNDHFGHEIGDGLLMQTGKRLQTCFREDDFLARLGGDEFTAILKHSANDKTPETIARRILREFNKSFAINSVTIDCKISIGLATFPVQAQSDDELIARADMAMYDAKKSGGNAYRIANSQCNKTANSS</sequence>
<evidence type="ECO:0000313" key="4">
    <source>
        <dbReference type="EMBL" id="KTD61587.1"/>
    </source>
</evidence>
<keyword evidence="2" id="KW-0812">Transmembrane</keyword>
<dbReference type="NCBIfam" id="TIGR00254">
    <property type="entry name" value="GGDEF"/>
    <property type="match status" value="1"/>
</dbReference>
<dbReference type="InterPro" id="IPR052163">
    <property type="entry name" value="DGC-Regulatory_Protein"/>
</dbReference>
<dbReference type="AlphaFoldDB" id="A0A0W0YYB4"/>
<keyword evidence="2" id="KW-1133">Transmembrane helix</keyword>
<feature type="transmembrane region" description="Helical" evidence="2">
    <location>
        <begin position="116"/>
        <end position="142"/>
    </location>
</feature>
<keyword evidence="2" id="KW-0472">Membrane</keyword>
<organism evidence="4 5">
    <name type="scientific">Legionella spiritensis</name>
    <dbReference type="NCBI Taxonomy" id="452"/>
    <lineage>
        <taxon>Bacteria</taxon>
        <taxon>Pseudomonadati</taxon>
        <taxon>Pseudomonadota</taxon>
        <taxon>Gammaproteobacteria</taxon>
        <taxon>Legionellales</taxon>
        <taxon>Legionellaceae</taxon>
        <taxon>Legionella</taxon>
    </lineage>
</organism>
<accession>A0A0W0YYB4</accession>
<comment type="caution">
    <text evidence="4">The sequence shown here is derived from an EMBL/GenBank/DDBJ whole genome shotgun (WGS) entry which is preliminary data.</text>
</comment>
<dbReference type="InterPro" id="IPR029787">
    <property type="entry name" value="Nucleotide_cyclase"/>
</dbReference>
<dbReference type="InterPro" id="IPR000160">
    <property type="entry name" value="GGDEF_dom"/>
</dbReference>
<feature type="transmembrane region" description="Helical" evidence="2">
    <location>
        <begin position="162"/>
        <end position="180"/>
    </location>
</feature>
<dbReference type="InterPro" id="IPR043128">
    <property type="entry name" value="Rev_trsase/Diguanyl_cyclase"/>
</dbReference>
<comment type="cofactor">
    <cofactor evidence="1">
        <name>Mg(2+)</name>
        <dbReference type="ChEBI" id="CHEBI:18420"/>
    </cofactor>
</comment>
<dbReference type="Proteomes" id="UP000054877">
    <property type="component" value="Unassembled WGS sequence"/>
</dbReference>
<dbReference type="FunFam" id="3.30.70.270:FF:000001">
    <property type="entry name" value="Diguanylate cyclase domain protein"/>
    <property type="match status" value="1"/>
</dbReference>
<evidence type="ECO:0000313" key="5">
    <source>
        <dbReference type="Proteomes" id="UP000054877"/>
    </source>
</evidence>
<dbReference type="CDD" id="cd01949">
    <property type="entry name" value="GGDEF"/>
    <property type="match status" value="1"/>
</dbReference>
<dbReference type="SMART" id="SM00267">
    <property type="entry name" value="GGDEF"/>
    <property type="match status" value="1"/>
</dbReference>
<dbReference type="STRING" id="452.Lspi_2217"/>
<feature type="transmembrane region" description="Helical" evidence="2">
    <location>
        <begin position="31"/>
        <end position="48"/>
    </location>
</feature>
<dbReference type="SUPFAM" id="SSF55073">
    <property type="entry name" value="Nucleotide cyclase"/>
    <property type="match status" value="1"/>
</dbReference>
<reference evidence="4 5" key="1">
    <citation type="submission" date="2015-11" db="EMBL/GenBank/DDBJ databases">
        <title>Genomic analysis of 38 Legionella species identifies large and diverse effector repertoires.</title>
        <authorList>
            <person name="Burstein D."/>
            <person name="Amaro F."/>
            <person name="Zusman T."/>
            <person name="Lifshitz Z."/>
            <person name="Cohen O."/>
            <person name="Gilbert J.A."/>
            <person name="Pupko T."/>
            <person name="Shuman H.A."/>
            <person name="Segal G."/>
        </authorList>
    </citation>
    <scope>NUCLEOTIDE SEQUENCE [LARGE SCALE GENOMIC DNA]</scope>
    <source>
        <strain evidence="4 5">Mt.St.Helens-9</strain>
    </source>
</reference>
<dbReference type="PATRIC" id="fig|452.5.peg.2443"/>
<keyword evidence="5" id="KW-1185">Reference proteome</keyword>